<sequence>MFVNLLMFEVVGDSHFNMTVLNSDGIQMALPDEEPVKDDEDHLEKDVIVVDDDSSGEEDDHFLTTIVSSKFCSCMADAKENLDGKFLSSFCNGNTDSIKLLKMISSALEEQLKYKFHVLDEGINSVDYDQRETGHNKYLTLSKSEPLLEQ</sequence>
<evidence type="ECO:0000313" key="1">
    <source>
        <dbReference type="EMBL" id="KAI3717363.1"/>
    </source>
</evidence>
<organism evidence="1 2">
    <name type="scientific">Smallanthus sonchifolius</name>
    <dbReference type="NCBI Taxonomy" id="185202"/>
    <lineage>
        <taxon>Eukaryota</taxon>
        <taxon>Viridiplantae</taxon>
        <taxon>Streptophyta</taxon>
        <taxon>Embryophyta</taxon>
        <taxon>Tracheophyta</taxon>
        <taxon>Spermatophyta</taxon>
        <taxon>Magnoliopsida</taxon>
        <taxon>eudicotyledons</taxon>
        <taxon>Gunneridae</taxon>
        <taxon>Pentapetalae</taxon>
        <taxon>asterids</taxon>
        <taxon>campanulids</taxon>
        <taxon>Asterales</taxon>
        <taxon>Asteraceae</taxon>
        <taxon>Asteroideae</taxon>
        <taxon>Heliantheae alliance</taxon>
        <taxon>Millerieae</taxon>
        <taxon>Smallanthus</taxon>
    </lineage>
</organism>
<keyword evidence="2" id="KW-1185">Reference proteome</keyword>
<gene>
    <name evidence="1" type="ORF">L1987_68937</name>
</gene>
<protein>
    <submittedName>
        <fullName evidence="1">Uncharacterized protein</fullName>
    </submittedName>
</protein>
<evidence type="ECO:0000313" key="2">
    <source>
        <dbReference type="Proteomes" id="UP001056120"/>
    </source>
</evidence>
<dbReference type="Proteomes" id="UP001056120">
    <property type="component" value="Linkage Group LG23"/>
</dbReference>
<comment type="caution">
    <text evidence="1">The sequence shown here is derived from an EMBL/GenBank/DDBJ whole genome shotgun (WGS) entry which is preliminary data.</text>
</comment>
<reference evidence="1 2" key="2">
    <citation type="journal article" date="2022" name="Mol. Ecol. Resour.">
        <title>The genomes of chicory, endive, great burdock and yacon provide insights into Asteraceae paleo-polyploidization history and plant inulin production.</title>
        <authorList>
            <person name="Fan W."/>
            <person name="Wang S."/>
            <person name="Wang H."/>
            <person name="Wang A."/>
            <person name="Jiang F."/>
            <person name="Liu H."/>
            <person name="Zhao H."/>
            <person name="Xu D."/>
            <person name="Zhang Y."/>
        </authorList>
    </citation>
    <scope>NUCLEOTIDE SEQUENCE [LARGE SCALE GENOMIC DNA]</scope>
    <source>
        <strain evidence="2">cv. Yunnan</strain>
        <tissue evidence="1">Leaves</tissue>
    </source>
</reference>
<reference evidence="2" key="1">
    <citation type="journal article" date="2022" name="Mol. Ecol. Resour.">
        <title>The genomes of chicory, endive, great burdock and yacon provide insights into Asteraceae palaeo-polyploidization history and plant inulin production.</title>
        <authorList>
            <person name="Fan W."/>
            <person name="Wang S."/>
            <person name="Wang H."/>
            <person name="Wang A."/>
            <person name="Jiang F."/>
            <person name="Liu H."/>
            <person name="Zhao H."/>
            <person name="Xu D."/>
            <person name="Zhang Y."/>
        </authorList>
    </citation>
    <scope>NUCLEOTIDE SEQUENCE [LARGE SCALE GENOMIC DNA]</scope>
    <source>
        <strain evidence="2">cv. Yunnan</strain>
    </source>
</reference>
<dbReference type="EMBL" id="CM042040">
    <property type="protein sequence ID" value="KAI3717363.1"/>
    <property type="molecule type" value="Genomic_DNA"/>
</dbReference>
<accession>A0ACB9B6Y9</accession>
<name>A0ACB9B6Y9_9ASTR</name>
<proteinExistence type="predicted"/>